<feature type="domain" description="MATH" evidence="12">
    <location>
        <begin position="55"/>
        <end position="184"/>
    </location>
</feature>
<dbReference type="InterPro" id="IPR001394">
    <property type="entry name" value="Peptidase_C19_UCH"/>
</dbReference>
<feature type="domain" description="GOLD" evidence="14">
    <location>
        <begin position="1141"/>
        <end position="1224"/>
    </location>
</feature>
<dbReference type="InterPro" id="IPR036598">
    <property type="entry name" value="GOLD_dom_sf"/>
</dbReference>
<name>A0A397I248_9EURO</name>
<dbReference type="PROSITE" id="PS00973">
    <property type="entry name" value="USP_2"/>
    <property type="match status" value="1"/>
</dbReference>
<reference evidence="15 16" key="1">
    <citation type="submission" date="2018-08" db="EMBL/GenBank/DDBJ databases">
        <title>Draft genome sequences of two Aspergillus turcosus clinical strains isolated from bronchoalveolar lavage fluid: one azole-susceptible and the other azole-resistant.</title>
        <authorList>
            <person name="Parent-Michaud M."/>
            <person name="Dufresne P.J."/>
            <person name="Fournier E."/>
            <person name="Martineau C."/>
            <person name="Moreira S."/>
            <person name="Perkins V."/>
            <person name="De Repentigny L."/>
            <person name="Dufresne S.F."/>
        </authorList>
    </citation>
    <scope>NUCLEOTIDE SEQUENCE [LARGE SCALE GENOMIC DNA]</scope>
    <source>
        <strain evidence="15">HMR AF 1038</strain>
    </source>
</reference>
<dbReference type="GO" id="GO:0140492">
    <property type="term" value="F:metal-dependent deubiquitinase activity"/>
    <property type="evidence" value="ECO:0007669"/>
    <property type="project" value="UniProtKB-ARBA"/>
</dbReference>
<dbReference type="Pfam" id="PF01105">
    <property type="entry name" value="EMP24_GP25L"/>
    <property type="match status" value="1"/>
</dbReference>
<dbReference type="SUPFAM" id="SSF54001">
    <property type="entry name" value="Cysteine proteinases"/>
    <property type="match status" value="1"/>
</dbReference>
<feature type="region of interest" description="Disordered" evidence="10">
    <location>
        <begin position="1"/>
        <end position="32"/>
    </location>
</feature>
<dbReference type="PROSITE" id="PS50866">
    <property type="entry name" value="GOLD"/>
    <property type="match status" value="1"/>
</dbReference>
<dbReference type="InterPro" id="IPR008974">
    <property type="entry name" value="TRAF-like"/>
</dbReference>
<evidence type="ECO:0000256" key="5">
    <source>
        <dbReference type="ARBA" id="ARBA00022670"/>
    </source>
</evidence>
<dbReference type="InterPro" id="IPR002083">
    <property type="entry name" value="MATH/TRAF_dom"/>
</dbReference>
<organism evidence="15 16">
    <name type="scientific">Aspergillus turcosus</name>
    <dbReference type="NCBI Taxonomy" id="1245748"/>
    <lineage>
        <taxon>Eukaryota</taxon>
        <taxon>Fungi</taxon>
        <taxon>Dikarya</taxon>
        <taxon>Ascomycota</taxon>
        <taxon>Pezizomycotina</taxon>
        <taxon>Eurotiomycetes</taxon>
        <taxon>Eurotiomycetidae</taxon>
        <taxon>Eurotiales</taxon>
        <taxon>Aspergillaceae</taxon>
        <taxon>Aspergillus</taxon>
        <taxon>Aspergillus subgen. Fumigati</taxon>
    </lineage>
</organism>
<dbReference type="OrthoDB" id="289038at2759"/>
<dbReference type="Pfam" id="PF12436">
    <property type="entry name" value="USP7_ICP0_bdg"/>
    <property type="match status" value="1"/>
</dbReference>
<dbReference type="Pfam" id="PF14533">
    <property type="entry name" value="USP7_C2"/>
    <property type="match status" value="1"/>
</dbReference>
<dbReference type="STRING" id="1245748.A0A397I248"/>
<dbReference type="Gene3D" id="3.90.70.10">
    <property type="entry name" value="Cysteine proteinases"/>
    <property type="match status" value="1"/>
</dbReference>
<comment type="catalytic activity">
    <reaction evidence="1">
        <text>Thiol-dependent hydrolysis of ester, thioester, amide, peptide and isopeptide bonds formed by the C-terminal Gly of ubiquitin (a 76-residue protein attached to proteins as an intracellular targeting signal).</text>
        <dbReference type="EC" id="3.4.19.12"/>
    </reaction>
</comment>
<evidence type="ECO:0000256" key="8">
    <source>
        <dbReference type="ARBA" id="ARBA00022807"/>
    </source>
</evidence>
<dbReference type="EMBL" id="NIDN02000034">
    <property type="protein sequence ID" value="RLL99319.1"/>
    <property type="molecule type" value="Genomic_DNA"/>
</dbReference>
<dbReference type="Gene3D" id="2.60.210.10">
    <property type="entry name" value="Apoptosis, Tumor Necrosis Factor Receptor Associated Protein 2, Chain A"/>
    <property type="match status" value="1"/>
</dbReference>
<dbReference type="InterPro" id="IPR009038">
    <property type="entry name" value="GOLD_dom"/>
</dbReference>
<dbReference type="GO" id="GO:0004175">
    <property type="term" value="F:endopeptidase activity"/>
    <property type="evidence" value="ECO:0007669"/>
    <property type="project" value="UniProtKB-ARBA"/>
</dbReference>
<dbReference type="SUPFAM" id="SSF49599">
    <property type="entry name" value="TRAF domain-like"/>
    <property type="match status" value="1"/>
</dbReference>
<feature type="region of interest" description="Disordered" evidence="10">
    <location>
        <begin position="1382"/>
        <end position="1449"/>
    </location>
</feature>
<dbReference type="CDD" id="cd02659">
    <property type="entry name" value="peptidase_C19C"/>
    <property type="match status" value="1"/>
</dbReference>
<comment type="similarity">
    <text evidence="3">Belongs to the peptidase C19 family.</text>
</comment>
<evidence type="ECO:0000256" key="10">
    <source>
        <dbReference type="SAM" id="MobiDB-lite"/>
    </source>
</evidence>
<dbReference type="FunFam" id="3.10.20.90:FF:000231">
    <property type="entry name" value="Ubiquitin C-terminal hydrolase"/>
    <property type="match status" value="1"/>
</dbReference>
<evidence type="ECO:0000313" key="16">
    <source>
        <dbReference type="Proteomes" id="UP000215289"/>
    </source>
</evidence>
<dbReference type="PANTHER" id="PTHR24006:SF644">
    <property type="entry name" value="UBIQUITIN CARBOXYL-TERMINAL HYDROLASE 7"/>
    <property type="match status" value="1"/>
</dbReference>
<dbReference type="GO" id="GO:0004843">
    <property type="term" value="F:cysteine-type deubiquitinase activity"/>
    <property type="evidence" value="ECO:0007669"/>
    <property type="project" value="UniProtKB-EC"/>
</dbReference>
<keyword evidence="7" id="KW-0378">Hydrolase</keyword>
<dbReference type="InterPro" id="IPR038765">
    <property type="entry name" value="Papain-like_cys_pep_sf"/>
</dbReference>
<dbReference type="CDD" id="cd03775">
    <property type="entry name" value="MATH_Ubp21p"/>
    <property type="match status" value="1"/>
</dbReference>
<keyword evidence="11" id="KW-0812">Transmembrane</keyword>
<keyword evidence="8" id="KW-0788">Thiol protease</keyword>
<evidence type="ECO:0000256" key="11">
    <source>
        <dbReference type="SAM" id="Phobius"/>
    </source>
</evidence>
<evidence type="ECO:0000256" key="9">
    <source>
        <dbReference type="ARBA" id="ARBA00023242"/>
    </source>
</evidence>
<dbReference type="PROSITE" id="PS50235">
    <property type="entry name" value="USP_3"/>
    <property type="match status" value="1"/>
</dbReference>
<dbReference type="FunFam" id="2.60.210.10:FF:000011">
    <property type="entry name" value="Ubiquitin carboxyl-terminal hydrolase 7"/>
    <property type="match status" value="1"/>
</dbReference>
<gene>
    <name evidence="15" type="ORF">CFD26_106921</name>
</gene>
<feature type="transmembrane region" description="Helical" evidence="11">
    <location>
        <begin position="1285"/>
        <end position="1311"/>
    </location>
</feature>
<dbReference type="SUPFAM" id="SSF101576">
    <property type="entry name" value="Supernatant protein factor (SPF), C-terminal domain"/>
    <property type="match status" value="1"/>
</dbReference>
<dbReference type="InterPro" id="IPR029346">
    <property type="entry name" value="USP_C"/>
</dbReference>
<keyword evidence="5" id="KW-0645">Protease</keyword>
<feature type="compositionally biased region" description="Basic and acidic residues" evidence="10">
    <location>
        <begin position="7"/>
        <end position="18"/>
    </location>
</feature>
<feature type="compositionally biased region" description="Low complexity" evidence="10">
    <location>
        <begin position="1388"/>
        <end position="1411"/>
    </location>
</feature>
<evidence type="ECO:0000256" key="4">
    <source>
        <dbReference type="ARBA" id="ARBA00012759"/>
    </source>
</evidence>
<dbReference type="GO" id="GO:0031647">
    <property type="term" value="P:regulation of protein stability"/>
    <property type="evidence" value="ECO:0007669"/>
    <property type="project" value="TreeGrafter"/>
</dbReference>
<dbReference type="SMART" id="SM01190">
    <property type="entry name" value="EMP24_GP25L"/>
    <property type="match status" value="1"/>
</dbReference>
<evidence type="ECO:0000256" key="3">
    <source>
        <dbReference type="ARBA" id="ARBA00009085"/>
    </source>
</evidence>
<evidence type="ECO:0000259" key="12">
    <source>
        <dbReference type="PROSITE" id="PS50144"/>
    </source>
</evidence>
<evidence type="ECO:0000259" key="13">
    <source>
        <dbReference type="PROSITE" id="PS50235"/>
    </source>
</evidence>
<dbReference type="PROSITE" id="PS00972">
    <property type="entry name" value="USP_1"/>
    <property type="match status" value="1"/>
</dbReference>
<dbReference type="GO" id="GO:0006508">
    <property type="term" value="P:proteolysis"/>
    <property type="evidence" value="ECO:0007669"/>
    <property type="project" value="UniProtKB-KW"/>
</dbReference>
<dbReference type="EC" id="3.4.19.12" evidence="4"/>
<dbReference type="InterPro" id="IPR024729">
    <property type="entry name" value="USP7_ICP0-binding_dom"/>
</dbReference>
<keyword evidence="6" id="KW-0833">Ubl conjugation pathway</keyword>
<proteinExistence type="inferred from homology"/>
<accession>A0A397I248</accession>
<dbReference type="Pfam" id="PF22486">
    <property type="entry name" value="MATH_2"/>
    <property type="match status" value="1"/>
</dbReference>
<evidence type="ECO:0000313" key="15">
    <source>
        <dbReference type="EMBL" id="RLL99319.1"/>
    </source>
</evidence>
<dbReference type="Pfam" id="PF00443">
    <property type="entry name" value="UCH"/>
    <property type="match status" value="1"/>
</dbReference>
<feature type="domain" description="USP" evidence="13">
    <location>
        <begin position="210"/>
        <end position="533"/>
    </location>
</feature>
<comment type="caution">
    <text evidence="15">The sequence shown here is derived from an EMBL/GenBank/DDBJ whole genome shotgun (WGS) entry which is preliminary data.</text>
</comment>
<dbReference type="GO" id="GO:0016579">
    <property type="term" value="P:protein deubiquitination"/>
    <property type="evidence" value="ECO:0007669"/>
    <property type="project" value="InterPro"/>
</dbReference>
<dbReference type="FunFam" id="3.90.70.10:FF:000005">
    <property type="entry name" value="Ubiquitin carboxyl-terminal hydrolase 7"/>
    <property type="match status" value="1"/>
</dbReference>
<evidence type="ECO:0000256" key="6">
    <source>
        <dbReference type="ARBA" id="ARBA00022786"/>
    </source>
</evidence>
<dbReference type="GO" id="GO:0005634">
    <property type="term" value="C:nucleus"/>
    <property type="evidence" value="ECO:0007669"/>
    <property type="project" value="UniProtKB-SubCell"/>
</dbReference>
<keyword evidence="9" id="KW-0539">Nucleus</keyword>
<dbReference type="PROSITE" id="PS50144">
    <property type="entry name" value="MATH"/>
    <property type="match status" value="1"/>
</dbReference>
<keyword evidence="16" id="KW-1185">Reference proteome</keyword>
<keyword evidence="11" id="KW-1133">Transmembrane helix</keyword>
<dbReference type="InterPro" id="IPR050164">
    <property type="entry name" value="Peptidase_C19"/>
</dbReference>
<dbReference type="GO" id="GO:0005829">
    <property type="term" value="C:cytosol"/>
    <property type="evidence" value="ECO:0007669"/>
    <property type="project" value="TreeGrafter"/>
</dbReference>
<feature type="compositionally biased region" description="Polar residues" evidence="10">
    <location>
        <begin position="1325"/>
        <end position="1334"/>
    </location>
</feature>
<dbReference type="FunFam" id="3.10.20.90:FF:000215">
    <property type="entry name" value="Ubiquitin carboxyl-terminal hydrolase 7, variant"/>
    <property type="match status" value="1"/>
</dbReference>
<evidence type="ECO:0000256" key="7">
    <source>
        <dbReference type="ARBA" id="ARBA00022801"/>
    </source>
</evidence>
<evidence type="ECO:0000259" key="14">
    <source>
        <dbReference type="PROSITE" id="PS50866"/>
    </source>
</evidence>
<dbReference type="Gene3D" id="3.10.20.90">
    <property type="entry name" value="Phosphatidylinositol 3-kinase Catalytic Subunit, Chain A, domain 1"/>
    <property type="match status" value="2"/>
</dbReference>
<dbReference type="SMART" id="SM00061">
    <property type="entry name" value="MATH"/>
    <property type="match status" value="1"/>
</dbReference>
<dbReference type="Proteomes" id="UP000215289">
    <property type="component" value="Unassembled WGS sequence"/>
</dbReference>
<evidence type="ECO:0000256" key="2">
    <source>
        <dbReference type="ARBA" id="ARBA00004123"/>
    </source>
</evidence>
<keyword evidence="11" id="KW-0472">Membrane</keyword>
<sequence>MLVDEYEQYHNDRTDDVVVSRSGSEEPEPEPLADDFSAMMARILPKDPDLETADEAYHTWHIQDWRKLKKKEHGPVFQCGGFPWRVLFFPYGNHVDYASFYLEHAWDKEPPENWYACVQFALVLWNVNDPSIYVSHVATHRFNADEGDWGFTRFCELRRLFNMPWEGRGVPLVQNDEAKVTAYVRVVKDPTGVLWHSFQNYDSKKETGMVGLKNQGATCYLNSLLQSLYFTNAFRKAVYQIPTEAEATRENSAWTLQRLFYNLQTSDNSVSTTELTASFGWESRQIFEQQDVQELSRKLMERLEEKMKATPVEKALPELFVGKTKTYISCINVDYESSRVEDFWDIQLNVRGNKTLDDSFKDYIQVETLEGENKYDAGSPYGLQDAKKGVIFESFPPVLHLHLKRFEYDINRDAMMKINDRHAFPMEFDATPYLSDAADKSEPWIYQLHGVLVHSGDLNAGHYYAFLKPTKDGHWYKFDDDRVTRATDKEVLEENYGGEYELSNGAAGVRQPHTRGLSTKRSMNAYMLVYIRKTRLDDVLLPITKEDIPSHIEKRLVEERAELLRRKKEREEAHLYINVGVLSEESYRSHHGFDLTSTDLPTGDPAQPKQYRILRAKKVGEFVEQLAEERGLSANQIRLWVMVNRQNKTTRPDQAIKDPEMTMEDAYSRFGTKGNPFKVWMEVGQPSTDGTISWPDSSTSVLVFLKNFDVPSQTLSGVGAVYVRKNQKVAELAPTILEKMNWPAGTEFMLFEEIKHNMIDVMKPKQTFQQSEIQDGDIITFQRTVKESDLPPTALYTDARQYYDYLLNRINITFAPIKATDGDEFTLTLSRKMTYDQFSKKVGEHLNVESTHLRFAPVLASTGKPKQFIKRNPNQANQTLYHILSGQVSGYGYSMHRQDALYYEVLETSLSDYESKTTLKVTLLTEGIVKEQLVEVLVPRDGTFADLLAGLQKKANLEDDIVREMRIFEAHSGKIYKEYQEDAKIAGINEYVTLYAERIPEEELQMHDGERTINAFSFDREPSRPHGIPFKFVMKPGEIFKETKERLSKRTGIKGKQFEKIKFAVVPRSLYSNPRYLDDDDILSDIPELLEQERVFFHSIDEVIYAMYSVAAIPIIKRLLATLVSTVTATALTYRLEANEKACFYNYVDQRNAKVAFYFAVQSGGSFDVDYSVVGPGEKVVLDGTKERQGDFVFTAQSIGEYRFCFNNEMSTFAEKMVDFEIAVENEERAQLPSRQGASPEQASALEESIYKLSAQLSTIARNQKYFRTRENRNFSTVRSTERRIFNFSVIEGLMMVSMAGLQVFIVRFFFQGARKENNARRSRAMQQPKNTDPSLPVDGGGCRPPGETHVETQRSVDPNMSLEDYNRVMLQYTQRRMSTFLDMGNDSGAPPSRSSRSSESSGNSGVSTSGVLARQAAAPTSLEASHHRTSQTPGHNSMRHAGEPKTGL</sequence>
<protein>
    <recommendedName>
        <fullName evidence="4">ubiquitinyl hydrolase 1</fullName>
        <ecNumber evidence="4">3.4.19.12</ecNumber>
    </recommendedName>
</protein>
<evidence type="ECO:0000256" key="1">
    <source>
        <dbReference type="ARBA" id="ARBA00000707"/>
    </source>
</evidence>
<dbReference type="InterPro" id="IPR028889">
    <property type="entry name" value="USP"/>
</dbReference>
<comment type="subcellular location">
    <subcellularLocation>
        <location evidence="2">Nucleus</location>
    </subcellularLocation>
</comment>
<dbReference type="PANTHER" id="PTHR24006">
    <property type="entry name" value="UBIQUITIN CARBOXYL-TERMINAL HYDROLASE"/>
    <property type="match status" value="1"/>
</dbReference>
<feature type="region of interest" description="Disordered" evidence="10">
    <location>
        <begin position="1320"/>
        <end position="1363"/>
    </location>
</feature>
<dbReference type="InterPro" id="IPR018200">
    <property type="entry name" value="USP_CS"/>
</dbReference>